<keyword evidence="1" id="KW-0012">Acyltransferase</keyword>
<comment type="caution">
    <text evidence="1">The sequence shown here is derived from an EMBL/GenBank/DDBJ whole genome shotgun (WGS) entry which is preliminary data.</text>
</comment>
<keyword evidence="1" id="KW-0808">Transferase</keyword>
<dbReference type="Proteomes" id="UP000485562">
    <property type="component" value="Unassembled WGS sequence"/>
</dbReference>
<dbReference type="PANTHER" id="PTHR43300:SF4">
    <property type="entry name" value="ACYL-[ACYL-CARRIER-PROTEIN]--UDP-N-ACETYLGLUCOSAMINE O-ACYLTRANSFERASE"/>
    <property type="match status" value="1"/>
</dbReference>
<dbReference type="EMBL" id="MWDQ01000026">
    <property type="protein sequence ID" value="OQB74954.1"/>
    <property type="molecule type" value="Genomic_DNA"/>
</dbReference>
<dbReference type="Pfam" id="PF00132">
    <property type="entry name" value="Hexapep"/>
    <property type="match status" value="1"/>
</dbReference>
<dbReference type="GO" id="GO:0016746">
    <property type="term" value="F:acyltransferase activity"/>
    <property type="evidence" value="ECO:0007669"/>
    <property type="project" value="UniProtKB-KW"/>
</dbReference>
<dbReference type="CDD" id="cd03358">
    <property type="entry name" value="LbH_WxcM_N_like"/>
    <property type="match status" value="1"/>
</dbReference>
<sequence length="192" mass="20991">MNKYFVHQSSYIDDNTSIGEGTKIWHFCHILSGTKIGNNCVIGQNVMIGPDVVIGNNCKIQNNVSIYKGVILEDDVFCGPSCVFTNVINPRAFIERKNEFKTTILRKGSTIGANATIVCGNTIGRYALIGAGAVVTHDVIDYALMLGIPARRTGWVCKCGVTLQEKDSVLICKSCGNQYSLIKNNLEVIIEK</sequence>
<dbReference type="Pfam" id="PF14602">
    <property type="entry name" value="Hexapep_2"/>
    <property type="match status" value="1"/>
</dbReference>
<dbReference type="AlphaFoldDB" id="A0A1V6CDT6"/>
<dbReference type="InterPro" id="IPR001451">
    <property type="entry name" value="Hexapep"/>
</dbReference>
<dbReference type="PANTHER" id="PTHR43300">
    <property type="entry name" value="ACETYLTRANSFERASE"/>
    <property type="match status" value="1"/>
</dbReference>
<reference evidence="1" key="1">
    <citation type="submission" date="2017-02" db="EMBL/GenBank/DDBJ databases">
        <title>Delving into the versatile metabolic prowess of the omnipresent phylum Bacteroidetes.</title>
        <authorList>
            <person name="Nobu M.K."/>
            <person name="Mei R."/>
            <person name="Narihiro T."/>
            <person name="Kuroda K."/>
            <person name="Liu W.-T."/>
        </authorList>
    </citation>
    <scope>NUCLEOTIDE SEQUENCE</scope>
    <source>
        <strain evidence="1">ADurb.Bin131</strain>
    </source>
</reference>
<dbReference type="InterPro" id="IPR011004">
    <property type="entry name" value="Trimer_LpxA-like_sf"/>
</dbReference>
<dbReference type="Gene3D" id="2.160.10.10">
    <property type="entry name" value="Hexapeptide repeat proteins"/>
    <property type="match status" value="1"/>
</dbReference>
<dbReference type="InterPro" id="IPR050179">
    <property type="entry name" value="Trans_hexapeptide_repeat"/>
</dbReference>
<proteinExistence type="predicted"/>
<protein>
    <submittedName>
        <fullName evidence="1">UDP-2-acetamido-3-amino-2, 3-dideoxy-D-glucuronate N-acetyltransferase</fullName>
        <ecNumber evidence="1">2.3.1.201</ecNumber>
    </submittedName>
</protein>
<dbReference type="EC" id="2.3.1.201" evidence="1"/>
<gene>
    <name evidence="1" type="primary">wbpD</name>
    <name evidence="1" type="ORF">BWX89_00312</name>
</gene>
<dbReference type="SUPFAM" id="SSF51161">
    <property type="entry name" value="Trimeric LpxA-like enzymes"/>
    <property type="match status" value="1"/>
</dbReference>
<evidence type="ECO:0000313" key="1">
    <source>
        <dbReference type="EMBL" id="OQB74954.1"/>
    </source>
</evidence>
<organism evidence="1">
    <name type="scientific">candidate division TA06 bacterium ADurb.Bin131</name>
    <dbReference type="NCBI Taxonomy" id="1852827"/>
    <lineage>
        <taxon>Bacteria</taxon>
        <taxon>Bacteria division TA06</taxon>
    </lineage>
</organism>
<accession>A0A1V6CDT6</accession>
<name>A0A1V6CDT6_UNCT6</name>